<sequence length="446" mass="49422">MFVRKWLGVILGLTLLASLIPVHPARAITHAELAAYWAPEIYQDTNATYGYKADYITNFDFDGDWRGNNNWDNLDVYPTPAYIYYSVTETETHYFIGYYFFHPRDDGPTTLDKHENDLEGVLVAVRKDGSLYGSFQLMETMAHGNWYQYTNDPNITTGLDNVDGGVLFSSSHPKVFVQANGQSPWGGHGVFAYDGSEAPGGDGIVYIYGGTAQVPVSGSGNYINVYNYALKSIDELWDRRNDIGDGRTFGRWGAFDGDNYNADAASAPWGWDDGDDGATFTGDNFADPAHMVDTHLNGLGNFAHVYAYNPYYTHKVSVESVTSRADRDPFGGKSDIYVKVTTNGDKYTDDRLWKYNNTAIGIRRYVNWGYDDATDGFQYSSAYHTRFLAKPPGSTITIEVLDSDIDGDDSMGSLSVTPAIGQTQTWTDAYTFSGQAQVTATVSAIR</sequence>
<evidence type="ECO:0000256" key="1">
    <source>
        <dbReference type="SAM" id="SignalP"/>
    </source>
</evidence>
<dbReference type="AlphaFoldDB" id="A0A6I5ZRM0"/>
<evidence type="ECO:0000313" key="2">
    <source>
        <dbReference type="EMBL" id="QGP92329.1"/>
    </source>
</evidence>
<dbReference type="Proteomes" id="UP000425916">
    <property type="component" value="Chromosome"/>
</dbReference>
<dbReference type="OrthoDB" id="1157227at2"/>
<proteinExistence type="predicted"/>
<name>A0A6I5ZRM0_9FIRM</name>
<keyword evidence="1" id="KW-0732">Signal</keyword>
<feature type="chain" id="PRO_5026197404" description="PKD domain-containing protein" evidence="1">
    <location>
        <begin position="28"/>
        <end position="446"/>
    </location>
</feature>
<protein>
    <recommendedName>
        <fullName evidence="4">PKD domain-containing protein</fullName>
    </recommendedName>
</protein>
<gene>
    <name evidence="2" type="ORF">MGLY_17030</name>
</gene>
<evidence type="ECO:0000313" key="3">
    <source>
        <dbReference type="Proteomes" id="UP000425916"/>
    </source>
</evidence>
<dbReference type="EMBL" id="CP046244">
    <property type="protein sequence ID" value="QGP92329.1"/>
    <property type="molecule type" value="Genomic_DNA"/>
</dbReference>
<dbReference type="RefSeq" id="WP_156273026.1">
    <property type="nucleotide sequence ID" value="NZ_CP046244.1"/>
</dbReference>
<reference evidence="2 3" key="1">
    <citation type="submission" date="2019-11" db="EMBL/GenBank/DDBJ databases">
        <title>Genome sequence of Moorella glycerini DSM11254.</title>
        <authorList>
            <person name="Poehlein A."/>
            <person name="Boeer T."/>
            <person name="Daniel R."/>
        </authorList>
    </citation>
    <scope>NUCLEOTIDE SEQUENCE [LARGE SCALE GENOMIC DNA]</scope>
    <source>
        <strain evidence="2 3">DSM 11254</strain>
    </source>
</reference>
<feature type="signal peptide" evidence="1">
    <location>
        <begin position="1"/>
        <end position="27"/>
    </location>
</feature>
<evidence type="ECO:0008006" key="4">
    <source>
        <dbReference type="Google" id="ProtNLM"/>
    </source>
</evidence>
<accession>A0A6I5ZRM0</accession>
<keyword evidence="3" id="KW-1185">Reference proteome</keyword>
<organism evidence="2 3">
    <name type="scientific">Neomoorella glycerini</name>
    <dbReference type="NCBI Taxonomy" id="55779"/>
    <lineage>
        <taxon>Bacteria</taxon>
        <taxon>Bacillati</taxon>
        <taxon>Bacillota</taxon>
        <taxon>Clostridia</taxon>
        <taxon>Neomoorellales</taxon>
        <taxon>Neomoorellaceae</taxon>
        <taxon>Neomoorella</taxon>
    </lineage>
</organism>